<evidence type="ECO:0000256" key="3">
    <source>
        <dbReference type="ARBA" id="ARBA00022692"/>
    </source>
</evidence>
<evidence type="ECO:0000256" key="4">
    <source>
        <dbReference type="ARBA" id="ARBA00022989"/>
    </source>
</evidence>
<name>D8R9C2_SELML</name>
<dbReference type="STRING" id="88036.D8R9C2"/>
<feature type="transmembrane region" description="Helical" evidence="6">
    <location>
        <begin position="455"/>
        <end position="473"/>
    </location>
</feature>
<dbReference type="Proteomes" id="UP000001514">
    <property type="component" value="Unassembled WGS sequence"/>
</dbReference>
<evidence type="ECO:0000256" key="5">
    <source>
        <dbReference type="ARBA" id="ARBA00023136"/>
    </source>
</evidence>
<evidence type="ECO:0000313" key="8">
    <source>
        <dbReference type="Proteomes" id="UP000001514"/>
    </source>
</evidence>
<feature type="transmembrane region" description="Helical" evidence="6">
    <location>
        <begin position="479"/>
        <end position="496"/>
    </location>
</feature>
<feature type="transmembrane region" description="Helical" evidence="6">
    <location>
        <begin position="150"/>
        <end position="169"/>
    </location>
</feature>
<evidence type="ECO:0000256" key="1">
    <source>
        <dbReference type="ARBA" id="ARBA00004651"/>
    </source>
</evidence>
<dbReference type="EMBL" id="GL377574">
    <property type="protein sequence ID" value="EFJ31132.1"/>
    <property type="molecule type" value="Genomic_DNA"/>
</dbReference>
<dbReference type="Gramene" id="EFJ31132">
    <property type="protein sequence ID" value="EFJ31132"/>
    <property type="gene ID" value="SELMODRAFT_409071"/>
</dbReference>
<protein>
    <submittedName>
        <fullName evidence="7">Uncharacterized protein</fullName>
    </submittedName>
</protein>
<dbReference type="PANTHER" id="PTHR30509">
    <property type="entry name" value="P-HYDROXYBENZOIC ACID EFFLUX PUMP SUBUNIT-RELATED"/>
    <property type="match status" value="1"/>
</dbReference>
<evidence type="ECO:0000256" key="2">
    <source>
        <dbReference type="ARBA" id="ARBA00022475"/>
    </source>
</evidence>
<sequence>MAGAMELDIWKSRLHSSARTGLACLIAAVLLEYAHGYVKWTSFPAFSFVLSFVLLSECPSLEMVIRDSWSVILGAIQGLVLGMFVINLLGPTVSIWTSLLCIFWSSMVVAYPSFSSLLTKRIALTAVTHLHVVAYARQESMDRIFYPLKLGATMMLSVSCCLVALTFPVPKLASTKVKQQIVQSTRVISRAFDALLASFCTMERCGCHSLRFQSKSLVEAGSKLVSDIPRLECALFFKAKAFGISGKRLDKLMLHLKAMEMAKVISIDHATIVLLEDPFTRIREWSKLVLMAPGGTGNDKLLEDGTDIIGSLNEALEIAVGSFDTKDPSQLEAHFSCLFFVQNMRLFLGALKGGTSKPARSMQDLKRVNGSQCQPCKGEIDHITNDSNDKRTISRWLLDLYDREQFILALKISLAMVLGAFAGFMYDRSHTIWTTLIIGMGFNARRDASLRISDIRLHGVVLGTLYGYLVSFYTLRYPAMISIVALAAWIVFTSFMKHSRLYGPLGNVSALIGAIFLVGHRKRVPLDRLAMLRMAETFLGIAAFVAVDYLILPRRNSSAMARAKATASADKIKRCTRAAVSACADCEDGSTMEGAERDAGLAVAELEALVEEMKMEPCGMHDLLEERAFTKIVRSQKRILGLLQTLVIFALELRRISGCEHLQLSTLDLLTLKEGGGDVEDQSKDGIDLVDSCRTKFLLGRRTGSWEEILVSGALAFNVQELLLEVSKMERNILKLVKTGNVKFI</sequence>
<organism evidence="8">
    <name type="scientific">Selaginella moellendorffii</name>
    <name type="common">Spikemoss</name>
    <dbReference type="NCBI Taxonomy" id="88036"/>
    <lineage>
        <taxon>Eukaryota</taxon>
        <taxon>Viridiplantae</taxon>
        <taxon>Streptophyta</taxon>
        <taxon>Embryophyta</taxon>
        <taxon>Tracheophyta</taxon>
        <taxon>Lycopodiopsida</taxon>
        <taxon>Selaginellales</taxon>
        <taxon>Selaginellaceae</taxon>
        <taxon>Selaginella</taxon>
    </lineage>
</organism>
<keyword evidence="3 6" id="KW-0812">Transmembrane</keyword>
<dbReference type="InParanoid" id="D8R9C2"/>
<feature type="transmembrane region" description="Helical" evidence="6">
    <location>
        <begin position="531"/>
        <end position="552"/>
    </location>
</feature>
<gene>
    <name evidence="7" type="ORF">SELMODRAFT_409071</name>
</gene>
<keyword evidence="8" id="KW-1185">Reference proteome</keyword>
<accession>D8R9C2</accession>
<proteinExistence type="predicted"/>
<feature type="transmembrane region" description="Helical" evidence="6">
    <location>
        <begin position="71"/>
        <end position="89"/>
    </location>
</feature>
<feature type="transmembrane region" description="Helical" evidence="6">
    <location>
        <begin position="406"/>
        <end position="426"/>
    </location>
</feature>
<evidence type="ECO:0000313" key="7">
    <source>
        <dbReference type="EMBL" id="EFJ31132.1"/>
    </source>
</evidence>
<keyword evidence="4 6" id="KW-1133">Transmembrane helix</keyword>
<dbReference type="AlphaFoldDB" id="D8R9C2"/>
<dbReference type="KEGG" id="smo:SELMODRAFT_409071"/>
<evidence type="ECO:0000256" key="6">
    <source>
        <dbReference type="SAM" id="Phobius"/>
    </source>
</evidence>
<feature type="transmembrane region" description="Helical" evidence="6">
    <location>
        <begin position="501"/>
        <end position="519"/>
    </location>
</feature>
<dbReference type="HOGENOM" id="CLU_373162_0_0_1"/>
<keyword evidence="2" id="KW-1003">Cell membrane</keyword>
<comment type="subcellular location">
    <subcellularLocation>
        <location evidence="1">Cell membrane</location>
        <topology evidence="1">Multi-pass membrane protein</topology>
    </subcellularLocation>
</comment>
<dbReference type="GO" id="GO:0005886">
    <property type="term" value="C:plasma membrane"/>
    <property type="evidence" value="ECO:0000318"/>
    <property type="project" value="GO_Central"/>
</dbReference>
<dbReference type="OMA" id="YMTTILI"/>
<dbReference type="eggNOG" id="ENOG502QSR1">
    <property type="taxonomic scope" value="Eukaryota"/>
</dbReference>
<reference evidence="7 8" key="1">
    <citation type="journal article" date="2011" name="Science">
        <title>The Selaginella genome identifies genetic changes associated with the evolution of vascular plants.</title>
        <authorList>
            <person name="Banks J.A."/>
            <person name="Nishiyama T."/>
            <person name="Hasebe M."/>
            <person name="Bowman J.L."/>
            <person name="Gribskov M."/>
            <person name="dePamphilis C."/>
            <person name="Albert V.A."/>
            <person name="Aono N."/>
            <person name="Aoyama T."/>
            <person name="Ambrose B.A."/>
            <person name="Ashton N.W."/>
            <person name="Axtell M.J."/>
            <person name="Barker E."/>
            <person name="Barker M.S."/>
            <person name="Bennetzen J.L."/>
            <person name="Bonawitz N.D."/>
            <person name="Chapple C."/>
            <person name="Cheng C."/>
            <person name="Correa L.G."/>
            <person name="Dacre M."/>
            <person name="DeBarry J."/>
            <person name="Dreyer I."/>
            <person name="Elias M."/>
            <person name="Engstrom E.M."/>
            <person name="Estelle M."/>
            <person name="Feng L."/>
            <person name="Finet C."/>
            <person name="Floyd S.K."/>
            <person name="Frommer W.B."/>
            <person name="Fujita T."/>
            <person name="Gramzow L."/>
            <person name="Gutensohn M."/>
            <person name="Harholt J."/>
            <person name="Hattori M."/>
            <person name="Heyl A."/>
            <person name="Hirai T."/>
            <person name="Hiwatashi Y."/>
            <person name="Ishikawa M."/>
            <person name="Iwata M."/>
            <person name="Karol K.G."/>
            <person name="Koehler B."/>
            <person name="Kolukisaoglu U."/>
            <person name="Kubo M."/>
            <person name="Kurata T."/>
            <person name="Lalonde S."/>
            <person name="Li K."/>
            <person name="Li Y."/>
            <person name="Litt A."/>
            <person name="Lyons E."/>
            <person name="Manning G."/>
            <person name="Maruyama T."/>
            <person name="Michael T.P."/>
            <person name="Mikami K."/>
            <person name="Miyazaki S."/>
            <person name="Morinaga S."/>
            <person name="Murata T."/>
            <person name="Mueller-Roeber B."/>
            <person name="Nelson D.R."/>
            <person name="Obara M."/>
            <person name="Oguri Y."/>
            <person name="Olmstead R.G."/>
            <person name="Onodera N."/>
            <person name="Petersen B.L."/>
            <person name="Pils B."/>
            <person name="Prigge M."/>
            <person name="Rensing S.A."/>
            <person name="Riano-Pachon D.M."/>
            <person name="Roberts A.W."/>
            <person name="Sato Y."/>
            <person name="Scheller H.V."/>
            <person name="Schulz B."/>
            <person name="Schulz C."/>
            <person name="Shakirov E.V."/>
            <person name="Shibagaki N."/>
            <person name="Shinohara N."/>
            <person name="Shippen D.E."/>
            <person name="Soerensen I."/>
            <person name="Sotooka R."/>
            <person name="Sugimoto N."/>
            <person name="Sugita M."/>
            <person name="Sumikawa N."/>
            <person name="Tanurdzic M."/>
            <person name="Theissen G."/>
            <person name="Ulvskov P."/>
            <person name="Wakazuki S."/>
            <person name="Weng J.K."/>
            <person name="Willats W.W."/>
            <person name="Wipf D."/>
            <person name="Wolf P.G."/>
            <person name="Yang L."/>
            <person name="Zimmer A.D."/>
            <person name="Zhu Q."/>
            <person name="Mitros T."/>
            <person name="Hellsten U."/>
            <person name="Loque D."/>
            <person name="Otillar R."/>
            <person name="Salamov A."/>
            <person name="Schmutz J."/>
            <person name="Shapiro H."/>
            <person name="Lindquist E."/>
            <person name="Lucas S."/>
            <person name="Rokhsar D."/>
            <person name="Grigoriev I.V."/>
        </authorList>
    </citation>
    <scope>NUCLEOTIDE SEQUENCE [LARGE SCALE GENOMIC DNA]</scope>
</reference>
<dbReference type="PANTHER" id="PTHR30509:SF9">
    <property type="entry name" value="MULTIDRUG RESISTANCE PROTEIN MDTO"/>
    <property type="match status" value="1"/>
</dbReference>
<feature type="transmembrane region" description="Helical" evidence="6">
    <location>
        <begin position="95"/>
        <end position="114"/>
    </location>
</feature>
<keyword evidence="5 6" id="KW-0472">Membrane</keyword>